<keyword evidence="2" id="KW-1133">Transmembrane helix</keyword>
<evidence type="ECO:0000313" key="4">
    <source>
        <dbReference type="Proteomes" id="UP000054107"/>
    </source>
</evidence>
<dbReference type="EMBL" id="LN734204">
    <property type="protein sequence ID" value="CEP20041.1"/>
    <property type="molecule type" value="Genomic_DNA"/>
</dbReference>
<keyword evidence="2" id="KW-0812">Transmembrane</keyword>
<feature type="region of interest" description="Disordered" evidence="1">
    <location>
        <begin position="333"/>
        <end position="359"/>
    </location>
</feature>
<name>A0A0B7NN61_9FUNG</name>
<keyword evidence="2" id="KW-0472">Membrane</keyword>
<reference evidence="3 4" key="1">
    <citation type="submission" date="2014-09" db="EMBL/GenBank/DDBJ databases">
        <authorList>
            <person name="Ellenberger Sabrina"/>
        </authorList>
    </citation>
    <scope>NUCLEOTIDE SEQUENCE [LARGE SCALE GENOMIC DNA]</scope>
    <source>
        <strain evidence="3 4">CBS 412.66</strain>
    </source>
</reference>
<feature type="compositionally biased region" description="Basic and acidic residues" evidence="1">
    <location>
        <begin position="341"/>
        <end position="352"/>
    </location>
</feature>
<dbReference type="Gene3D" id="1.10.167.10">
    <property type="entry name" value="Regulator of G-protein Signalling 4, domain 2"/>
    <property type="match status" value="1"/>
</dbReference>
<protein>
    <recommendedName>
        <fullName evidence="5">RGS domain-containing protein</fullName>
    </recommendedName>
</protein>
<dbReference type="STRING" id="35722.A0A0B7NN61"/>
<feature type="transmembrane region" description="Helical" evidence="2">
    <location>
        <begin position="43"/>
        <end position="64"/>
    </location>
</feature>
<feature type="transmembrane region" description="Helical" evidence="2">
    <location>
        <begin position="305"/>
        <end position="326"/>
    </location>
</feature>
<feature type="transmembrane region" description="Helical" evidence="2">
    <location>
        <begin position="132"/>
        <end position="152"/>
    </location>
</feature>
<keyword evidence="4" id="KW-1185">Reference proteome</keyword>
<accession>A0A0B7NN61</accession>
<organism evidence="3 4">
    <name type="scientific">Parasitella parasitica</name>
    <dbReference type="NCBI Taxonomy" id="35722"/>
    <lineage>
        <taxon>Eukaryota</taxon>
        <taxon>Fungi</taxon>
        <taxon>Fungi incertae sedis</taxon>
        <taxon>Mucoromycota</taxon>
        <taxon>Mucoromycotina</taxon>
        <taxon>Mucoromycetes</taxon>
        <taxon>Mucorales</taxon>
        <taxon>Mucorineae</taxon>
        <taxon>Mucoraceae</taxon>
        <taxon>Parasitella</taxon>
    </lineage>
</organism>
<feature type="transmembrane region" description="Helical" evidence="2">
    <location>
        <begin position="230"/>
        <end position="252"/>
    </location>
</feature>
<dbReference type="SUPFAM" id="SSF48097">
    <property type="entry name" value="Regulator of G-protein signaling, RGS"/>
    <property type="match status" value="1"/>
</dbReference>
<sequence>MTIDYLNPFMSLPDCANSIEHYNHDPGALSCDDLHRKIIALRVYFALIVLNFLFVVISTIYYIYRNVSAKWAQTSEPTINLNNQTILKQWQTYSLKKRGLFGTILGAIGHLIFSTTVLLYQVIVTSFTCEVYLWGPITGLYIWTYAIVWRTIRLHLLFRLNQLQQRFGDHNISEDKEYQWFMHHRGRATRYHLFTFLFSCFIIAMIIIIVECASIRINGTSQCQFYWGNYVVLSMVVFFFIVIFPFIVWHLRGNADAHGIRRELWVTMGVGVPCFVLFIVWQVLFEYPTDSKPAGTRGIFGPSNWIIIVTTTSHVMSVIMPLFKTLPIDKQSRRKSSTTKDGFHSNPTDKDCSPTTTIPNQTLELTTESLSSALTDPPMLRVLQSWAVKDFSVENILFYDRYLHLLQNVPAEPNNNILDTPLGTDQLGDAVKFYNTFIADQSPLQVNVSYRARSTADKAMEPLVHQQHRKHPMIEYDIPFITPINDTYIHSSPIELISSYSSHTLKRTASADISSSSTARFSDAPKITLQAFEPVRSEVFWNIFSGLFPKIVAAYNSESE</sequence>
<gene>
    <name evidence="3" type="primary">PARPA_14362.1 scaffold 50072</name>
</gene>
<evidence type="ECO:0008006" key="5">
    <source>
        <dbReference type="Google" id="ProtNLM"/>
    </source>
</evidence>
<feature type="transmembrane region" description="Helical" evidence="2">
    <location>
        <begin position="99"/>
        <end position="120"/>
    </location>
</feature>
<evidence type="ECO:0000256" key="1">
    <source>
        <dbReference type="SAM" id="MobiDB-lite"/>
    </source>
</evidence>
<dbReference type="InterPro" id="IPR044926">
    <property type="entry name" value="RGS_subdomain_2"/>
</dbReference>
<dbReference type="AlphaFoldDB" id="A0A0B7NN61"/>
<feature type="transmembrane region" description="Helical" evidence="2">
    <location>
        <begin position="191"/>
        <end position="210"/>
    </location>
</feature>
<dbReference type="OrthoDB" id="196547at2759"/>
<proteinExistence type="predicted"/>
<evidence type="ECO:0000313" key="3">
    <source>
        <dbReference type="EMBL" id="CEP20041.1"/>
    </source>
</evidence>
<feature type="transmembrane region" description="Helical" evidence="2">
    <location>
        <begin position="264"/>
        <end position="285"/>
    </location>
</feature>
<dbReference type="Proteomes" id="UP000054107">
    <property type="component" value="Unassembled WGS sequence"/>
</dbReference>
<evidence type="ECO:0000256" key="2">
    <source>
        <dbReference type="SAM" id="Phobius"/>
    </source>
</evidence>
<dbReference type="InterPro" id="IPR036305">
    <property type="entry name" value="RGS_sf"/>
</dbReference>